<proteinExistence type="predicted"/>
<keyword evidence="2" id="KW-1185">Reference proteome</keyword>
<dbReference type="Pfam" id="PF13151">
    <property type="entry name" value="DUF3990"/>
    <property type="match status" value="1"/>
</dbReference>
<evidence type="ECO:0000313" key="2">
    <source>
        <dbReference type="Proteomes" id="UP000287872"/>
    </source>
</evidence>
<dbReference type="Proteomes" id="UP000287872">
    <property type="component" value="Unassembled WGS sequence"/>
</dbReference>
<dbReference type="InterPro" id="IPR025051">
    <property type="entry name" value="DUF3990"/>
</dbReference>
<evidence type="ECO:0008006" key="3">
    <source>
        <dbReference type="Google" id="ProtNLM"/>
    </source>
</evidence>
<dbReference type="AlphaFoldDB" id="A0A401URK0"/>
<name>A0A401URK0_9CLOT</name>
<organism evidence="1 2">
    <name type="scientific">Clostridium tagluense</name>
    <dbReference type="NCBI Taxonomy" id="360422"/>
    <lineage>
        <taxon>Bacteria</taxon>
        <taxon>Bacillati</taxon>
        <taxon>Bacillota</taxon>
        <taxon>Clostridia</taxon>
        <taxon>Eubacteriales</taxon>
        <taxon>Clostridiaceae</taxon>
        <taxon>Clostridium</taxon>
    </lineage>
</organism>
<protein>
    <recommendedName>
        <fullName evidence="3">DUF3990 domain-containing protein</fullName>
    </recommendedName>
</protein>
<gene>
    <name evidence="1" type="ORF">Ctaglu_37880</name>
</gene>
<reference evidence="1 2" key="1">
    <citation type="submission" date="2018-11" db="EMBL/GenBank/DDBJ databases">
        <title>Genome sequencing and assembly of Clostridium tagluense strain A121.</title>
        <authorList>
            <person name="Murakami T."/>
            <person name="Segawa T."/>
            <person name="Shcherbakova V.A."/>
            <person name="Mori H."/>
            <person name="Yoshimura Y."/>
        </authorList>
    </citation>
    <scope>NUCLEOTIDE SEQUENCE [LARGE SCALE GENOMIC DNA]</scope>
    <source>
        <strain evidence="1 2">A121</strain>
    </source>
</reference>
<accession>A0A401URK0</accession>
<dbReference type="EMBL" id="BHYK01000027">
    <property type="protein sequence ID" value="GCD12165.1"/>
    <property type="molecule type" value="Genomic_DNA"/>
</dbReference>
<sequence length="159" mass="19182">MYERGEYFMLYHASGEVVEFPEIRKSKYTKDFSWGFYCTNDFEQAKKWAKRNRMYGTVNYYTYTENKELKILKFENMTDEWLDFISVCRQGLVHDYDIVEGPMADDTVWNYVNDFLAGEITRNIFWELAKFKYPTHQISFHTLKGLDCLKFERGEVINE</sequence>
<evidence type="ECO:0000313" key="1">
    <source>
        <dbReference type="EMBL" id="GCD12165.1"/>
    </source>
</evidence>
<comment type="caution">
    <text evidence="1">The sequence shown here is derived from an EMBL/GenBank/DDBJ whole genome shotgun (WGS) entry which is preliminary data.</text>
</comment>